<evidence type="ECO:0000256" key="1">
    <source>
        <dbReference type="ARBA" id="ARBA00004533"/>
    </source>
</evidence>
<evidence type="ECO:0000256" key="3">
    <source>
        <dbReference type="ARBA" id="ARBA00022617"/>
    </source>
</evidence>
<evidence type="ECO:0000256" key="7">
    <source>
        <dbReference type="ARBA" id="ARBA00022968"/>
    </source>
</evidence>
<keyword evidence="4 12" id="KW-0812">Transmembrane</keyword>
<dbReference type="InterPro" id="IPR012340">
    <property type="entry name" value="NA-bd_OB-fold"/>
</dbReference>
<dbReference type="Gene3D" id="2.40.50.140">
    <property type="entry name" value="Nucleic acid-binding proteins"/>
    <property type="match status" value="1"/>
</dbReference>
<dbReference type="PANTHER" id="PTHR34128:SF2">
    <property type="entry name" value="CYTOCHROME C-TYPE BIOGENESIS PROTEIN CCME HOMOLOG, MITOCHONDRIAL"/>
    <property type="match status" value="1"/>
</dbReference>
<keyword evidence="3 12" id="KW-0349">Heme</keyword>
<dbReference type="GO" id="GO:0017004">
    <property type="term" value="P:cytochrome complex assembly"/>
    <property type="evidence" value="ECO:0007669"/>
    <property type="project" value="UniProtKB-KW"/>
</dbReference>
<dbReference type="AlphaFoldDB" id="A0A6P1YSS4"/>
<dbReference type="RefSeq" id="WP_163076258.1">
    <property type="nucleotide sequence ID" value="NZ_CP048630.1"/>
</dbReference>
<evidence type="ECO:0000256" key="6">
    <source>
        <dbReference type="ARBA" id="ARBA00022748"/>
    </source>
</evidence>
<keyword evidence="9 12" id="KW-0408">Iron</keyword>
<evidence type="ECO:0000256" key="4">
    <source>
        <dbReference type="ARBA" id="ARBA00022692"/>
    </source>
</evidence>
<evidence type="ECO:0000256" key="10">
    <source>
        <dbReference type="ARBA" id="ARBA00023136"/>
    </source>
</evidence>
<proteinExistence type="inferred from homology"/>
<gene>
    <name evidence="12 14" type="primary">ccmE</name>
    <name evidence="12" type="synonym">cycJ</name>
    <name evidence="14" type="ORF">G3A50_16405</name>
</gene>
<keyword evidence="15" id="KW-1185">Reference proteome</keyword>
<dbReference type="EMBL" id="CP048630">
    <property type="protein sequence ID" value="QIB35113.1"/>
    <property type="molecule type" value="Genomic_DNA"/>
</dbReference>
<dbReference type="SUPFAM" id="SSF82093">
    <property type="entry name" value="Heme chaperone CcmE"/>
    <property type="match status" value="1"/>
</dbReference>
<evidence type="ECO:0000313" key="15">
    <source>
        <dbReference type="Proteomes" id="UP000464751"/>
    </source>
</evidence>
<dbReference type="GO" id="GO:0005886">
    <property type="term" value="C:plasma membrane"/>
    <property type="evidence" value="ECO:0007669"/>
    <property type="project" value="UniProtKB-SubCell"/>
</dbReference>
<evidence type="ECO:0000256" key="13">
    <source>
        <dbReference type="PIRSR" id="PIRSR604329-50"/>
    </source>
</evidence>
<keyword evidence="5 12" id="KW-0479">Metal-binding</keyword>
<dbReference type="KEGG" id="apra:G3A50_16405"/>
<organism evidence="14 15">
    <name type="scientific">Ancylobacter pratisalsi</name>
    <dbReference type="NCBI Taxonomy" id="1745854"/>
    <lineage>
        <taxon>Bacteria</taxon>
        <taxon>Pseudomonadati</taxon>
        <taxon>Pseudomonadota</taxon>
        <taxon>Alphaproteobacteria</taxon>
        <taxon>Hyphomicrobiales</taxon>
        <taxon>Xanthobacteraceae</taxon>
        <taxon>Ancylobacter</taxon>
    </lineage>
</organism>
<comment type="similarity">
    <text evidence="12">Belongs to the CcmE/CycJ family.</text>
</comment>
<evidence type="ECO:0000256" key="2">
    <source>
        <dbReference type="ARBA" id="ARBA00022475"/>
    </source>
</evidence>
<protein>
    <recommendedName>
        <fullName evidence="12">Cytochrome c-type biogenesis protein CcmE</fullName>
    </recommendedName>
    <alternativeName>
        <fullName evidence="12">Cytochrome c maturation protein E</fullName>
    </alternativeName>
    <alternativeName>
        <fullName evidence="12">Heme chaperone CcmE</fullName>
    </alternativeName>
</protein>
<keyword evidence="2 12" id="KW-1003">Cell membrane</keyword>
<feature type="binding site" description="axial binding residue" evidence="12 13">
    <location>
        <position position="126"/>
    </location>
    <ligand>
        <name>heme</name>
        <dbReference type="ChEBI" id="CHEBI:30413"/>
    </ligand>
    <ligandPart>
        <name>Fe</name>
        <dbReference type="ChEBI" id="CHEBI:18248"/>
    </ligandPart>
</feature>
<dbReference type="PANTHER" id="PTHR34128">
    <property type="entry name" value="CYTOCHROME C-TYPE BIOGENESIS PROTEIN CCME HOMOLOG, MITOCHONDRIAL"/>
    <property type="match status" value="1"/>
</dbReference>
<evidence type="ECO:0000256" key="8">
    <source>
        <dbReference type="ARBA" id="ARBA00022989"/>
    </source>
</evidence>
<sequence>MTRKGRRLLLISSALGVLGIAAGLVLFALNDTIVFFRTPSELAAEHAMPGTRLRLGGLVKDGSVVKQDNAHVSFVVTDGGGEIAVNFAGLLPDLFREGQGVIAEGTLTPDGSFRADTVLAKHDENYMPKEVADALKRQGVWKEGEATP</sequence>
<accession>A0A6P1YSS4</accession>
<dbReference type="Proteomes" id="UP000464751">
    <property type="component" value="Chromosome"/>
</dbReference>
<keyword evidence="10 12" id="KW-0472">Membrane</keyword>
<evidence type="ECO:0000313" key="14">
    <source>
        <dbReference type="EMBL" id="QIB35113.1"/>
    </source>
</evidence>
<dbReference type="NCBIfam" id="NF009727">
    <property type="entry name" value="PRK13254.1-1"/>
    <property type="match status" value="1"/>
</dbReference>
<feature type="topological domain" description="Cytoplasmic" evidence="12">
    <location>
        <begin position="1"/>
        <end position="7"/>
    </location>
</feature>
<keyword evidence="7 12" id="KW-0735">Signal-anchor</keyword>
<dbReference type="NCBIfam" id="NF009731">
    <property type="entry name" value="PRK13254.1-5"/>
    <property type="match status" value="1"/>
</dbReference>
<dbReference type="FunFam" id="2.40.50.140:FF:000104">
    <property type="entry name" value="Cytochrome c-type biogenesis protein CcmE"/>
    <property type="match status" value="1"/>
</dbReference>
<evidence type="ECO:0000256" key="11">
    <source>
        <dbReference type="ARBA" id="ARBA00056663"/>
    </source>
</evidence>
<dbReference type="HAMAP" id="MF_01959">
    <property type="entry name" value="CcmE"/>
    <property type="match status" value="1"/>
</dbReference>
<evidence type="ECO:0000256" key="9">
    <source>
        <dbReference type="ARBA" id="ARBA00023004"/>
    </source>
</evidence>
<dbReference type="GO" id="GO:0020037">
    <property type="term" value="F:heme binding"/>
    <property type="evidence" value="ECO:0007669"/>
    <property type="project" value="InterPro"/>
</dbReference>
<name>A0A6P1YSS4_9HYPH</name>
<dbReference type="GO" id="GO:0046872">
    <property type="term" value="F:metal ion binding"/>
    <property type="evidence" value="ECO:0007669"/>
    <property type="project" value="UniProtKB-KW"/>
</dbReference>
<dbReference type="Pfam" id="PF03100">
    <property type="entry name" value="CcmE"/>
    <property type="match status" value="1"/>
</dbReference>
<feature type="binding site" description="covalent" evidence="12 13">
    <location>
        <position position="122"/>
    </location>
    <ligand>
        <name>heme</name>
        <dbReference type="ChEBI" id="CHEBI:30413"/>
    </ligand>
</feature>
<dbReference type="InterPro" id="IPR004329">
    <property type="entry name" value="CcmE"/>
</dbReference>
<keyword evidence="6 12" id="KW-0201">Cytochrome c-type biogenesis</keyword>
<keyword evidence="8 12" id="KW-1133">Transmembrane helix</keyword>
<feature type="topological domain" description="Extracellular" evidence="12">
    <location>
        <begin position="29"/>
        <end position="148"/>
    </location>
</feature>
<comment type="function">
    <text evidence="11 12">Heme chaperone required for the biogenesis of c-type cytochromes. Transiently binds heme delivered by CcmC and transfers the heme to apo-cytochromes in a process facilitated by CcmF and CcmH.</text>
</comment>
<reference evidence="14 15" key="1">
    <citation type="submission" date="2020-02" db="EMBL/GenBank/DDBJ databases">
        <authorList>
            <person name="Li G."/>
        </authorList>
    </citation>
    <scope>NUCLEOTIDE SEQUENCE [LARGE SCALE GENOMIC DNA]</scope>
    <source>
        <strain evidence="14 15">DSM 102029</strain>
    </source>
</reference>
<dbReference type="GO" id="GO:0017003">
    <property type="term" value="P:protein-heme linkage"/>
    <property type="evidence" value="ECO:0007669"/>
    <property type="project" value="UniProtKB-UniRule"/>
</dbReference>
<comment type="subcellular location">
    <subcellularLocation>
        <location evidence="1">Cell inner membrane</location>
    </subcellularLocation>
    <subcellularLocation>
        <location evidence="12">Cell membrane</location>
        <topology evidence="12">Single-pass type II membrane protein</topology>
    </subcellularLocation>
</comment>
<evidence type="ECO:0000256" key="12">
    <source>
        <dbReference type="HAMAP-Rule" id="MF_01959"/>
    </source>
</evidence>
<dbReference type="InterPro" id="IPR036127">
    <property type="entry name" value="CcmE-like_sf"/>
</dbReference>
<evidence type="ECO:0000256" key="5">
    <source>
        <dbReference type="ARBA" id="ARBA00022723"/>
    </source>
</evidence>